<evidence type="ECO:0000313" key="1">
    <source>
        <dbReference type="EMBL" id="HCK29072.1"/>
    </source>
</evidence>
<accession>A0A3D2SJU8</accession>
<dbReference type="Proteomes" id="UP000263596">
    <property type="component" value="Unassembled WGS sequence"/>
</dbReference>
<dbReference type="Pfam" id="PF02622">
    <property type="entry name" value="DUF179"/>
    <property type="match status" value="1"/>
</dbReference>
<reference evidence="1 2" key="1">
    <citation type="journal article" date="2018" name="Nat. Biotechnol.">
        <title>A standardized bacterial taxonomy based on genome phylogeny substantially revises the tree of life.</title>
        <authorList>
            <person name="Parks D.H."/>
            <person name="Chuvochina M."/>
            <person name="Waite D.W."/>
            <person name="Rinke C."/>
            <person name="Skarshewski A."/>
            <person name="Chaumeil P.A."/>
            <person name="Hugenholtz P."/>
        </authorList>
    </citation>
    <scope>NUCLEOTIDE SEQUENCE [LARGE SCALE GENOMIC DNA]</scope>
    <source>
        <strain evidence="1">UBA9669</strain>
    </source>
</reference>
<comment type="caution">
    <text evidence="1">The sequence shown here is derived from an EMBL/GenBank/DDBJ whole genome shotgun (WGS) entry which is preliminary data.</text>
</comment>
<name>A0A3D2SJU8_9GAMM</name>
<organism evidence="1 2">
    <name type="scientific">Acinetobacter ursingii</name>
    <dbReference type="NCBI Taxonomy" id="108980"/>
    <lineage>
        <taxon>Bacteria</taxon>
        <taxon>Pseudomonadati</taxon>
        <taxon>Pseudomonadota</taxon>
        <taxon>Gammaproteobacteria</taxon>
        <taxon>Moraxellales</taxon>
        <taxon>Moraxellaceae</taxon>
        <taxon>Acinetobacter</taxon>
    </lineage>
</organism>
<gene>
    <name evidence="1" type="ORF">DHW29_01955</name>
</gene>
<proteinExistence type="predicted"/>
<dbReference type="SUPFAM" id="SSF143456">
    <property type="entry name" value="VC0467-like"/>
    <property type="match status" value="1"/>
</dbReference>
<sequence>MTKQYLTHRCLIAPPEMADDFFANTVIYLARHDEEGAQGLIINRPSGI</sequence>
<evidence type="ECO:0000313" key="2">
    <source>
        <dbReference type="Proteomes" id="UP000263596"/>
    </source>
</evidence>
<dbReference type="AlphaFoldDB" id="A0A3D2SJU8"/>
<feature type="non-terminal residue" evidence="1">
    <location>
        <position position="48"/>
    </location>
</feature>
<evidence type="ECO:0008006" key="3">
    <source>
        <dbReference type="Google" id="ProtNLM"/>
    </source>
</evidence>
<protein>
    <recommendedName>
        <fullName evidence="3">YqgE/AlgH family protein</fullName>
    </recommendedName>
</protein>
<dbReference type="Gene3D" id="3.40.1740.10">
    <property type="entry name" value="VC0467-like"/>
    <property type="match status" value="1"/>
</dbReference>
<dbReference type="EMBL" id="DPVE01000035">
    <property type="protein sequence ID" value="HCK29072.1"/>
    <property type="molecule type" value="Genomic_DNA"/>
</dbReference>
<dbReference type="InterPro" id="IPR003774">
    <property type="entry name" value="AlgH-like"/>
</dbReference>